<evidence type="ECO:0000313" key="10">
    <source>
        <dbReference type="EMBL" id="MBB2891497.1"/>
    </source>
</evidence>
<keyword evidence="5 8" id="KW-1133">Transmembrane helix</keyword>
<evidence type="ECO:0000256" key="4">
    <source>
        <dbReference type="ARBA" id="ARBA00022692"/>
    </source>
</evidence>
<evidence type="ECO:0000256" key="8">
    <source>
        <dbReference type="SAM" id="Phobius"/>
    </source>
</evidence>
<feature type="region of interest" description="Disordered" evidence="7">
    <location>
        <begin position="110"/>
        <end position="147"/>
    </location>
</feature>
<dbReference type="Proteomes" id="UP000559182">
    <property type="component" value="Unassembled WGS sequence"/>
</dbReference>
<evidence type="ECO:0000256" key="6">
    <source>
        <dbReference type="ARBA" id="ARBA00023136"/>
    </source>
</evidence>
<keyword evidence="6 8" id="KW-0472">Membrane</keyword>
<comment type="similarity">
    <text evidence="2">Belongs to the CPA3 antiporters (TC 2.A.63) subunit B family.</text>
</comment>
<dbReference type="RefSeq" id="WP_183319758.1">
    <property type="nucleotide sequence ID" value="NZ_JACHVQ010000001.1"/>
</dbReference>
<protein>
    <submittedName>
        <fullName evidence="10">Multicomponent Na+:H+ antiporter subunit B</fullName>
    </submittedName>
</protein>
<gene>
    <name evidence="10" type="ORF">FHU39_001481</name>
</gene>
<organism evidence="10 11">
    <name type="scientific">Flexivirga oryzae</name>
    <dbReference type="NCBI Taxonomy" id="1794944"/>
    <lineage>
        <taxon>Bacteria</taxon>
        <taxon>Bacillati</taxon>
        <taxon>Actinomycetota</taxon>
        <taxon>Actinomycetes</taxon>
        <taxon>Micrococcales</taxon>
        <taxon>Dermacoccaceae</taxon>
        <taxon>Flexivirga</taxon>
    </lineage>
</organism>
<proteinExistence type="inferred from homology"/>
<sequence length="310" mass="32865">MTSDDRLSPGLRHEPHVRAGWHRPWLGGPLVLALGVIILIGLLALPRENAALPVIARHAMEIAIPVWGQAEVVSEIVYGSRGFDTFGETFLLLGAVVVVLTLSRPREPRSEYVGEASEGHAEQCRLDPDEPESSDERRARRAESGEESETRRVRMSIVVRVAVRTAVPLLAVASVYTAVWGYTPGGGFPAGAAVAGVVLLVYVALGHRAVRRVVRTTVVEPVELAGAAVIVALGVAGIVIHGSMFANVLPLAQPLTILAGGNAQLYSGAEMVEVATGLIIVIFSLLGMGRDWTIRDDDPGDDSTTPGQGT</sequence>
<evidence type="ECO:0000256" key="2">
    <source>
        <dbReference type="ARBA" id="ARBA00009425"/>
    </source>
</evidence>
<evidence type="ECO:0000313" key="11">
    <source>
        <dbReference type="Proteomes" id="UP000559182"/>
    </source>
</evidence>
<dbReference type="AlphaFoldDB" id="A0A839N2D2"/>
<feature type="transmembrane region" description="Helical" evidence="8">
    <location>
        <begin position="222"/>
        <end position="245"/>
    </location>
</feature>
<comment type="subcellular location">
    <subcellularLocation>
        <location evidence="1">Cell membrane</location>
        <topology evidence="1">Multi-pass membrane protein</topology>
    </subcellularLocation>
</comment>
<dbReference type="InterPro" id="IPR007182">
    <property type="entry name" value="MnhB"/>
</dbReference>
<dbReference type="GO" id="GO:0005886">
    <property type="term" value="C:plasma membrane"/>
    <property type="evidence" value="ECO:0007669"/>
    <property type="project" value="UniProtKB-SubCell"/>
</dbReference>
<evidence type="ECO:0000256" key="1">
    <source>
        <dbReference type="ARBA" id="ARBA00004651"/>
    </source>
</evidence>
<evidence type="ECO:0000256" key="7">
    <source>
        <dbReference type="SAM" id="MobiDB-lite"/>
    </source>
</evidence>
<accession>A0A839N2D2</accession>
<dbReference type="Pfam" id="PF04039">
    <property type="entry name" value="MnhB"/>
    <property type="match status" value="1"/>
</dbReference>
<keyword evidence="4 8" id="KW-0812">Transmembrane</keyword>
<reference evidence="10 11" key="1">
    <citation type="submission" date="2020-08" db="EMBL/GenBank/DDBJ databases">
        <title>Sequencing the genomes of 1000 actinobacteria strains.</title>
        <authorList>
            <person name="Klenk H.-P."/>
        </authorList>
    </citation>
    <scope>NUCLEOTIDE SEQUENCE [LARGE SCALE GENOMIC DNA]</scope>
    <source>
        <strain evidence="10 11">DSM 105369</strain>
    </source>
</reference>
<feature type="transmembrane region" description="Helical" evidence="8">
    <location>
        <begin position="25"/>
        <end position="45"/>
    </location>
</feature>
<feature type="transmembrane region" description="Helical" evidence="8">
    <location>
        <begin position="161"/>
        <end position="182"/>
    </location>
</feature>
<keyword evidence="3" id="KW-1003">Cell membrane</keyword>
<dbReference type="PANTHER" id="PTHR33932:SF4">
    <property type="entry name" value="NA(+)_H(+) ANTIPORTER SUBUNIT B"/>
    <property type="match status" value="1"/>
</dbReference>
<name>A0A839N2D2_9MICO</name>
<dbReference type="EMBL" id="JACHVQ010000001">
    <property type="protein sequence ID" value="MBB2891497.1"/>
    <property type="molecule type" value="Genomic_DNA"/>
</dbReference>
<keyword evidence="11" id="KW-1185">Reference proteome</keyword>
<feature type="transmembrane region" description="Helical" evidence="8">
    <location>
        <begin position="265"/>
        <end position="286"/>
    </location>
</feature>
<evidence type="ECO:0000259" key="9">
    <source>
        <dbReference type="Pfam" id="PF04039"/>
    </source>
</evidence>
<dbReference type="InterPro" id="IPR050622">
    <property type="entry name" value="CPA3_antiporter_subunitB"/>
</dbReference>
<evidence type="ECO:0000256" key="3">
    <source>
        <dbReference type="ARBA" id="ARBA00022475"/>
    </source>
</evidence>
<evidence type="ECO:0000256" key="5">
    <source>
        <dbReference type="ARBA" id="ARBA00022989"/>
    </source>
</evidence>
<feature type="domain" description="Na+/H+ antiporter MnhB subunit-related protein" evidence="9">
    <location>
        <begin position="158"/>
        <end position="278"/>
    </location>
</feature>
<dbReference type="PANTHER" id="PTHR33932">
    <property type="entry name" value="NA(+)/H(+) ANTIPORTER SUBUNIT B"/>
    <property type="match status" value="1"/>
</dbReference>
<feature type="transmembrane region" description="Helical" evidence="8">
    <location>
        <begin position="188"/>
        <end position="210"/>
    </location>
</feature>
<comment type="caution">
    <text evidence="10">The sequence shown here is derived from an EMBL/GenBank/DDBJ whole genome shotgun (WGS) entry which is preliminary data.</text>
</comment>